<evidence type="ECO:0000313" key="7">
    <source>
        <dbReference type="EMBL" id="MCU6737538.1"/>
    </source>
</evidence>
<keyword evidence="8" id="KW-1185">Reference proteome</keyword>
<dbReference type="Pfam" id="PF01943">
    <property type="entry name" value="Polysacc_synt"/>
    <property type="match status" value="1"/>
</dbReference>
<evidence type="ECO:0000256" key="5">
    <source>
        <dbReference type="ARBA" id="ARBA00023136"/>
    </source>
</evidence>
<gene>
    <name evidence="7" type="ORF">OCV55_02420</name>
</gene>
<proteinExistence type="predicted"/>
<dbReference type="PANTHER" id="PTHR30250:SF11">
    <property type="entry name" value="O-ANTIGEN TRANSPORTER-RELATED"/>
    <property type="match status" value="1"/>
</dbReference>
<feature type="transmembrane region" description="Helical" evidence="6">
    <location>
        <begin position="136"/>
        <end position="156"/>
    </location>
</feature>
<evidence type="ECO:0000313" key="8">
    <source>
        <dbReference type="Proteomes" id="UP001208364"/>
    </source>
</evidence>
<dbReference type="EMBL" id="JAOQJR010000002">
    <property type="protein sequence ID" value="MCU6737538.1"/>
    <property type="molecule type" value="Genomic_DNA"/>
</dbReference>
<dbReference type="InterPro" id="IPR002797">
    <property type="entry name" value="Polysacc_synth"/>
</dbReference>
<keyword evidence="2" id="KW-1003">Cell membrane</keyword>
<feature type="transmembrane region" description="Helical" evidence="6">
    <location>
        <begin position="42"/>
        <end position="60"/>
    </location>
</feature>
<dbReference type="Proteomes" id="UP001208364">
    <property type="component" value="Unassembled WGS sequence"/>
</dbReference>
<dbReference type="RefSeq" id="WP_158569611.1">
    <property type="nucleotide sequence ID" value="NZ_JAOQJR010000002.1"/>
</dbReference>
<accession>A0ABT2ST51</accession>
<feature type="transmembrane region" description="Helical" evidence="6">
    <location>
        <begin position="315"/>
        <end position="332"/>
    </location>
</feature>
<organism evidence="7 8">
    <name type="scientific">[Clostridium] ammoniilyticum</name>
    <dbReference type="NCBI Taxonomy" id="2981784"/>
    <lineage>
        <taxon>Bacteria</taxon>
        <taxon>Bacillati</taxon>
        <taxon>Bacillota</taxon>
        <taxon>Erysipelotrichia</taxon>
        <taxon>Erysipelotrichales</taxon>
        <taxon>Coprobacillaceae</taxon>
        <taxon>Faecalibacillus</taxon>
    </lineage>
</organism>
<feature type="transmembrane region" description="Helical" evidence="6">
    <location>
        <begin position="81"/>
        <end position="103"/>
    </location>
</feature>
<evidence type="ECO:0000256" key="3">
    <source>
        <dbReference type="ARBA" id="ARBA00022692"/>
    </source>
</evidence>
<comment type="subcellular location">
    <subcellularLocation>
        <location evidence="1">Cell membrane</location>
        <topology evidence="1">Multi-pass membrane protein</topology>
    </subcellularLocation>
</comment>
<feature type="transmembrane region" description="Helical" evidence="6">
    <location>
        <begin position="400"/>
        <end position="419"/>
    </location>
</feature>
<keyword evidence="5 6" id="KW-0472">Membrane</keyword>
<evidence type="ECO:0000256" key="6">
    <source>
        <dbReference type="SAM" id="Phobius"/>
    </source>
</evidence>
<evidence type="ECO:0000256" key="4">
    <source>
        <dbReference type="ARBA" id="ARBA00022989"/>
    </source>
</evidence>
<reference evidence="7 8" key="1">
    <citation type="journal article" date="2021" name="ISME Commun">
        <title>Automated analysis of genomic sequences facilitates high-throughput and comprehensive description of bacteria.</title>
        <authorList>
            <person name="Hitch T.C.A."/>
        </authorList>
    </citation>
    <scope>NUCLEOTIDE SEQUENCE [LARGE SCALE GENOMIC DNA]</scope>
    <source>
        <strain evidence="7 8">H4_15</strain>
    </source>
</reference>
<keyword evidence="3 6" id="KW-0812">Transmembrane</keyword>
<feature type="transmembrane region" description="Helical" evidence="6">
    <location>
        <begin position="344"/>
        <end position="363"/>
    </location>
</feature>
<keyword evidence="4 6" id="KW-1133">Transmembrane helix</keyword>
<comment type="caution">
    <text evidence="7">The sequence shown here is derived from an EMBL/GenBank/DDBJ whole genome shotgun (WGS) entry which is preliminary data.</text>
</comment>
<protein>
    <submittedName>
        <fullName evidence="7">Oligosaccharide flippase family protein</fullName>
    </submittedName>
</protein>
<dbReference type="PANTHER" id="PTHR30250">
    <property type="entry name" value="PST FAMILY PREDICTED COLANIC ACID TRANSPORTER"/>
    <property type="match status" value="1"/>
</dbReference>
<feature type="transmembrane region" description="Helical" evidence="6">
    <location>
        <begin position="369"/>
        <end position="388"/>
    </location>
</feature>
<evidence type="ECO:0000256" key="1">
    <source>
        <dbReference type="ARBA" id="ARBA00004651"/>
    </source>
</evidence>
<feature type="transmembrane region" description="Helical" evidence="6">
    <location>
        <begin position="282"/>
        <end position="303"/>
    </location>
</feature>
<feature type="transmembrane region" description="Helical" evidence="6">
    <location>
        <begin position="12"/>
        <end position="36"/>
    </location>
</feature>
<dbReference type="InterPro" id="IPR050833">
    <property type="entry name" value="Poly_Biosynth_Transport"/>
</dbReference>
<evidence type="ECO:0000256" key="2">
    <source>
        <dbReference type="ARBA" id="ARBA00022475"/>
    </source>
</evidence>
<sequence length="459" mass="53423">MNNKLKTISTNTLIIGMGAIVSKGAAFIIAFVLANFLSTKQYGSLDVILTYVSLALPFITMELSQAMYRKILENPENANEYYLKSIMSILLNVIIFIVILIFINTQYKFYIFIYTLLQIIFNFTIEYVRGLQNLKLYSICNIINSFTFLVLAPLFLKCFQHNIKYVLLAYSISFLICIGIVYYKYDIFRITNKGDYNLKKMLSYSLPLIPNGISWWVTNASDRLIINLFLGVKYNGLYAMAYKIPTLLTSFFSVFNLSFQQMAFLENEESDIIFYDKLFNELFRILSCVGLLIIMFVPIVYGVFLPHDYIASMKYIPSLLSGTIFLCLSQYLGNMLLSNRKNKIVGISTTISAIFNILINLLLIKQIGLFAASFSTMISYIILYTIRYFNQRKSIVKKTFYFKTLIIQLLFLMFSYFYIRYFDFNIVYMIINVFLIIFVLMINKNFILSLVNICFKEKK</sequence>
<name>A0ABT2ST51_9FIRM</name>
<feature type="transmembrane region" description="Helical" evidence="6">
    <location>
        <begin position="109"/>
        <end position="129"/>
    </location>
</feature>
<feature type="transmembrane region" description="Helical" evidence="6">
    <location>
        <begin position="425"/>
        <end position="455"/>
    </location>
</feature>
<feature type="transmembrane region" description="Helical" evidence="6">
    <location>
        <begin position="162"/>
        <end position="183"/>
    </location>
</feature>